<dbReference type="OrthoDB" id="5382295at2"/>
<gene>
    <name evidence="3" type="ORF">FMM05_01915</name>
</gene>
<sequence>MKKNIVIAFVVILSATASCKESSKDNTNTSEDKSVTANVQNASWLIGNWGNTLPDGSFIEKWTKESDSVYKAESYFIANNDTLFSEYVTLGKINDTLAYTVTVPDQNNEKPVSFKLTSMSGDKMVFENPQHDYPNKIEYTKINADSIVAVISGAKKGKQASETFAMARLK</sequence>
<dbReference type="InterPro" id="IPR046232">
    <property type="entry name" value="DUF6265"/>
</dbReference>
<keyword evidence="4" id="KW-1185">Reference proteome</keyword>
<feature type="signal peptide" evidence="1">
    <location>
        <begin position="1"/>
        <end position="19"/>
    </location>
</feature>
<proteinExistence type="predicted"/>
<dbReference type="RefSeq" id="WP_143371644.1">
    <property type="nucleotide sequence ID" value="NZ_VJVZ01000001.1"/>
</dbReference>
<feature type="chain" id="PRO_5022029243" description="DUF6265 domain-containing protein" evidence="1">
    <location>
        <begin position="20"/>
        <end position="170"/>
    </location>
</feature>
<feature type="domain" description="DUF6265" evidence="2">
    <location>
        <begin position="43"/>
        <end position="152"/>
    </location>
</feature>
<protein>
    <recommendedName>
        <fullName evidence="2">DUF6265 domain-containing protein</fullName>
    </recommendedName>
</protein>
<reference evidence="3 4" key="1">
    <citation type="submission" date="2019-07" db="EMBL/GenBank/DDBJ databases">
        <title>Flavobacterium sp. nov., isolated from glacier ice.</title>
        <authorList>
            <person name="Liu Q."/>
            <person name="Xin Y.-H."/>
        </authorList>
    </citation>
    <scope>NUCLEOTIDE SEQUENCE [LARGE SCALE GENOMIC DNA]</scope>
    <source>
        <strain evidence="3 4">ZT4R6</strain>
    </source>
</reference>
<dbReference type="AlphaFoldDB" id="A0A552VAB0"/>
<evidence type="ECO:0000313" key="3">
    <source>
        <dbReference type="EMBL" id="TRW27418.1"/>
    </source>
</evidence>
<comment type="caution">
    <text evidence="3">The sequence shown here is derived from an EMBL/GenBank/DDBJ whole genome shotgun (WGS) entry which is preliminary data.</text>
</comment>
<dbReference type="Proteomes" id="UP000320643">
    <property type="component" value="Unassembled WGS sequence"/>
</dbReference>
<evidence type="ECO:0000256" key="1">
    <source>
        <dbReference type="SAM" id="SignalP"/>
    </source>
</evidence>
<evidence type="ECO:0000313" key="4">
    <source>
        <dbReference type="Proteomes" id="UP000320643"/>
    </source>
</evidence>
<organism evidence="3 4">
    <name type="scientific">Flavobacterium zepuense</name>
    <dbReference type="NCBI Taxonomy" id="2593302"/>
    <lineage>
        <taxon>Bacteria</taxon>
        <taxon>Pseudomonadati</taxon>
        <taxon>Bacteroidota</taxon>
        <taxon>Flavobacteriia</taxon>
        <taxon>Flavobacteriales</taxon>
        <taxon>Flavobacteriaceae</taxon>
        <taxon>Flavobacterium</taxon>
    </lineage>
</organism>
<evidence type="ECO:0000259" key="2">
    <source>
        <dbReference type="Pfam" id="PF19780"/>
    </source>
</evidence>
<dbReference type="PROSITE" id="PS51257">
    <property type="entry name" value="PROKAR_LIPOPROTEIN"/>
    <property type="match status" value="1"/>
</dbReference>
<dbReference type="EMBL" id="VJVZ01000001">
    <property type="protein sequence ID" value="TRW27418.1"/>
    <property type="molecule type" value="Genomic_DNA"/>
</dbReference>
<keyword evidence="1" id="KW-0732">Signal</keyword>
<dbReference type="Pfam" id="PF19780">
    <property type="entry name" value="DUF6265"/>
    <property type="match status" value="1"/>
</dbReference>
<accession>A0A552VAB0</accession>
<name>A0A552VAB0_9FLAO</name>